<sequence>MFLCVTVNLRNKHLKIKEFECVSLINLIYNTIFPIVHSFQQPIVEENIESLNVAKFHTDDTLKVVNQSPRRIIAVGDLHGDYEQTLKVLKMTKILDEKEKWIGKNGILVQT</sequence>
<gene>
    <name evidence="1" type="ORF">SCALOS_LOCUS501</name>
</gene>
<accession>A0ACA9JVY0</accession>
<protein>
    <submittedName>
        <fullName evidence="1">3676_t:CDS:1</fullName>
    </submittedName>
</protein>
<keyword evidence="2" id="KW-1185">Reference proteome</keyword>
<reference evidence="1" key="1">
    <citation type="submission" date="2021-06" db="EMBL/GenBank/DDBJ databases">
        <authorList>
            <person name="Kallberg Y."/>
            <person name="Tangrot J."/>
            <person name="Rosling A."/>
        </authorList>
    </citation>
    <scope>NUCLEOTIDE SEQUENCE</scope>
    <source>
        <strain evidence="1">AU212A</strain>
    </source>
</reference>
<proteinExistence type="predicted"/>
<dbReference type="Proteomes" id="UP000789860">
    <property type="component" value="Unassembled WGS sequence"/>
</dbReference>
<dbReference type="EMBL" id="CAJVPM010000244">
    <property type="protein sequence ID" value="CAG8439236.1"/>
    <property type="molecule type" value="Genomic_DNA"/>
</dbReference>
<comment type="caution">
    <text evidence="1">The sequence shown here is derived from an EMBL/GenBank/DDBJ whole genome shotgun (WGS) entry which is preliminary data.</text>
</comment>
<name>A0ACA9JVY0_9GLOM</name>
<evidence type="ECO:0000313" key="1">
    <source>
        <dbReference type="EMBL" id="CAG8439236.1"/>
    </source>
</evidence>
<evidence type="ECO:0000313" key="2">
    <source>
        <dbReference type="Proteomes" id="UP000789860"/>
    </source>
</evidence>
<feature type="non-terminal residue" evidence="1">
    <location>
        <position position="111"/>
    </location>
</feature>
<organism evidence="1 2">
    <name type="scientific">Scutellospora calospora</name>
    <dbReference type="NCBI Taxonomy" id="85575"/>
    <lineage>
        <taxon>Eukaryota</taxon>
        <taxon>Fungi</taxon>
        <taxon>Fungi incertae sedis</taxon>
        <taxon>Mucoromycota</taxon>
        <taxon>Glomeromycotina</taxon>
        <taxon>Glomeromycetes</taxon>
        <taxon>Diversisporales</taxon>
        <taxon>Gigasporaceae</taxon>
        <taxon>Scutellospora</taxon>
    </lineage>
</organism>